<dbReference type="PANTHER" id="PTHR43782:SF3">
    <property type="entry name" value="ARGINASE"/>
    <property type="match status" value="1"/>
</dbReference>
<dbReference type="GO" id="GO:0000050">
    <property type="term" value="P:urea cycle"/>
    <property type="evidence" value="ECO:0007669"/>
    <property type="project" value="UniProtKB-KW"/>
</dbReference>
<dbReference type="GO" id="GO:0046872">
    <property type="term" value="F:metal ion binding"/>
    <property type="evidence" value="ECO:0007669"/>
    <property type="project" value="UniProtKB-KW"/>
</dbReference>
<dbReference type="Proteomes" id="UP001608902">
    <property type="component" value="Unassembled WGS sequence"/>
</dbReference>
<protein>
    <recommendedName>
        <fullName evidence="4">Arginase</fullName>
        <ecNumber evidence="3">3.5.3.1</ecNumber>
    </recommendedName>
</protein>
<dbReference type="PROSITE" id="PS51409">
    <property type="entry name" value="ARGINASE_2"/>
    <property type="match status" value="1"/>
</dbReference>
<evidence type="ECO:0000256" key="4">
    <source>
        <dbReference type="ARBA" id="ARBA00018123"/>
    </source>
</evidence>
<keyword evidence="6" id="KW-0056">Arginine metabolism</keyword>
<dbReference type="InterPro" id="IPR023696">
    <property type="entry name" value="Ureohydrolase_dom_sf"/>
</dbReference>
<organism evidence="12 13">
    <name type="scientific">Gnathostoma spinigerum</name>
    <dbReference type="NCBI Taxonomy" id="75299"/>
    <lineage>
        <taxon>Eukaryota</taxon>
        <taxon>Metazoa</taxon>
        <taxon>Ecdysozoa</taxon>
        <taxon>Nematoda</taxon>
        <taxon>Chromadorea</taxon>
        <taxon>Rhabditida</taxon>
        <taxon>Spirurina</taxon>
        <taxon>Gnathostomatomorpha</taxon>
        <taxon>Gnathostomatoidea</taxon>
        <taxon>Gnathostomatidae</taxon>
        <taxon>Gnathostoma</taxon>
    </lineage>
</organism>
<evidence type="ECO:0000313" key="13">
    <source>
        <dbReference type="Proteomes" id="UP001608902"/>
    </source>
</evidence>
<dbReference type="Pfam" id="PF00491">
    <property type="entry name" value="Arginase"/>
    <property type="match status" value="1"/>
</dbReference>
<comment type="catalytic activity">
    <reaction evidence="10">
        <text>L-arginine + H2O = urea + L-ornithine</text>
        <dbReference type="Rhea" id="RHEA:20569"/>
        <dbReference type="ChEBI" id="CHEBI:15377"/>
        <dbReference type="ChEBI" id="CHEBI:16199"/>
        <dbReference type="ChEBI" id="CHEBI:32682"/>
        <dbReference type="ChEBI" id="CHEBI:46911"/>
        <dbReference type="EC" id="3.5.3.1"/>
    </reaction>
</comment>
<dbReference type="AlphaFoldDB" id="A0ABD6E3E4"/>
<sequence>MPLYPLSLCLVMRRTRPQFFSLSASSTFHPRQIRFIGCCNGVCGRYLGAEKAARKIRFSRFLKELNVAYRWGPMIEEVPTGRRLKALKGLKIMSLKLADATSNVVNTSNDLVVIGGDHSCAIGTWSGVANAVRRNGQLGLIWVDAHLDAHTPETSQSGNLHGTPVAHLLGYGSKYLANIFNFSPKILPKNLVYIGTRSYEAAEESLLKSMNVKIFHQKIVDNVGIEKVLNKAIDIVSNGTVGFGISIDVDGFRVEDAPGTGTPENGGIIAEEFLKAIKQADLRKLLATEIAEFMPDKDVSHKTERLLIQLINAIYVNKFSKETEEETKKFSLWKKPIK</sequence>
<keyword evidence="7" id="KW-0479">Metal-binding</keyword>
<comment type="pathway">
    <text evidence="2">Nitrogen metabolism; urea cycle; L-ornithine and urea from L-arginine: step 1/1.</text>
</comment>
<reference evidence="12 13" key="1">
    <citation type="submission" date="2024-08" db="EMBL/GenBank/DDBJ databases">
        <title>Gnathostoma spinigerum genome.</title>
        <authorList>
            <person name="Gonzalez-Bertolin B."/>
            <person name="Monzon S."/>
            <person name="Zaballos A."/>
            <person name="Jimenez P."/>
            <person name="Dekumyoy P."/>
            <person name="Varona S."/>
            <person name="Cuesta I."/>
            <person name="Sumanam S."/>
            <person name="Adisakwattana P."/>
            <person name="Gasser R.B."/>
            <person name="Hernandez-Gonzalez A."/>
            <person name="Young N.D."/>
            <person name="Perteguer M.J."/>
        </authorList>
    </citation>
    <scope>NUCLEOTIDE SEQUENCE [LARGE SCALE GENOMIC DNA]</scope>
    <source>
        <strain evidence="12">AL3</strain>
        <tissue evidence="12">Liver</tissue>
    </source>
</reference>
<proteinExistence type="inferred from homology"/>
<evidence type="ECO:0000256" key="7">
    <source>
        <dbReference type="ARBA" id="ARBA00022723"/>
    </source>
</evidence>
<keyword evidence="5" id="KW-0835">Urea cycle</keyword>
<dbReference type="InterPro" id="IPR006035">
    <property type="entry name" value="Ureohydrolase"/>
</dbReference>
<dbReference type="InterPro" id="IPR014033">
    <property type="entry name" value="Arginase"/>
</dbReference>
<evidence type="ECO:0000313" key="12">
    <source>
        <dbReference type="EMBL" id="MFH4974375.1"/>
    </source>
</evidence>
<dbReference type="SUPFAM" id="SSF52768">
    <property type="entry name" value="Arginase/deacetylase"/>
    <property type="match status" value="1"/>
</dbReference>
<evidence type="ECO:0000256" key="8">
    <source>
        <dbReference type="ARBA" id="ARBA00022801"/>
    </source>
</evidence>
<dbReference type="GO" id="GO:0004053">
    <property type="term" value="F:arginase activity"/>
    <property type="evidence" value="ECO:0007669"/>
    <property type="project" value="UniProtKB-EC"/>
</dbReference>
<dbReference type="Gene3D" id="3.40.800.10">
    <property type="entry name" value="Ureohydrolase domain"/>
    <property type="match status" value="1"/>
</dbReference>
<dbReference type="CDD" id="cd09989">
    <property type="entry name" value="Arginase"/>
    <property type="match status" value="1"/>
</dbReference>
<comment type="cofactor">
    <cofactor evidence="1">
        <name>Mn(2+)</name>
        <dbReference type="ChEBI" id="CHEBI:29035"/>
    </cofactor>
</comment>
<dbReference type="EC" id="3.5.3.1" evidence="3"/>
<dbReference type="PANTHER" id="PTHR43782">
    <property type="entry name" value="ARGINASE"/>
    <property type="match status" value="1"/>
</dbReference>
<comment type="similarity">
    <text evidence="11">Belongs to the arginase family.</text>
</comment>
<name>A0ABD6E3E4_9BILA</name>
<evidence type="ECO:0000256" key="6">
    <source>
        <dbReference type="ARBA" id="ARBA00022503"/>
    </source>
</evidence>
<evidence type="ECO:0000256" key="3">
    <source>
        <dbReference type="ARBA" id="ARBA00012168"/>
    </source>
</evidence>
<evidence type="ECO:0000256" key="1">
    <source>
        <dbReference type="ARBA" id="ARBA00001936"/>
    </source>
</evidence>
<evidence type="ECO:0000256" key="9">
    <source>
        <dbReference type="ARBA" id="ARBA00023211"/>
    </source>
</evidence>
<keyword evidence="13" id="KW-1185">Reference proteome</keyword>
<gene>
    <name evidence="12" type="ORF">AB6A40_001084</name>
</gene>
<evidence type="ECO:0000256" key="11">
    <source>
        <dbReference type="PROSITE-ProRule" id="PRU00742"/>
    </source>
</evidence>
<evidence type="ECO:0000256" key="2">
    <source>
        <dbReference type="ARBA" id="ARBA00005098"/>
    </source>
</evidence>
<evidence type="ECO:0000256" key="5">
    <source>
        <dbReference type="ARBA" id="ARBA00022436"/>
    </source>
</evidence>
<dbReference type="PRINTS" id="PR00116">
    <property type="entry name" value="ARGINASE"/>
</dbReference>
<keyword evidence="9" id="KW-0464">Manganese</keyword>
<dbReference type="EMBL" id="JBGFUD010000365">
    <property type="protein sequence ID" value="MFH4974375.1"/>
    <property type="molecule type" value="Genomic_DNA"/>
</dbReference>
<accession>A0ABD6E3E4</accession>
<keyword evidence="8" id="KW-0378">Hydrolase</keyword>
<evidence type="ECO:0000256" key="10">
    <source>
        <dbReference type="ARBA" id="ARBA00047391"/>
    </source>
</evidence>
<comment type="caution">
    <text evidence="12">The sequence shown here is derived from an EMBL/GenBank/DDBJ whole genome shotgun (WGS) entry which is preliminary data.</text>
</comment>
<dbReference type="GO" id="GO:0006525">
    <property type="term" value="P:arginine metabolic process"/>
    <property type="evidence" value="ECO:0007669"/>
    <property type="project" value="UniProtKB-KW"/>
</dbReference>